<reference evidence="1" key="1">
    <citation type="submission" date="2024-11" db="EMBL/GenBank/DDBJ databases">
        <title>Description of Massilia orientalis sp. nov., isolated from rhizosphere soil of Ageratina adenophora.</title>
        <authorList>
            <person name="Wang Y."/>
        </authorList>
    </citation>
    <scope>NUCLEOTIDE SEQUENCE</scope>
    <source>
        <strain evidence="1">YIM B02787</strain>
    </source>
</reference>
<comment type="caution">
    <text evidence="1">The sequence shown here is derived from an EMBL/GenBank/DDBJ whole genome shotgun (WGS) entry which is preliminary data.</text>
</comment>
<proteinExistence type="predicted"/>
<accession>A0ACC7MFV3</accession>
<dbReference type="Proteomes" id="UP001168096">
    <property type="component" value="Unassembled WGS sequence"/>
</dbReference>
<protein>
    <submittedName>
        <fullName evidence="1">Alginate lyase family protein</fullName>
    </submittedName>
</protein>
<sequence length="806" mass="85997">MTLPILHRLAATTLLSSVVLSGHCAGFTHPGTPLTLSDLMTLKSYVDQGRQPWKSAYDQLANDGRARLTYVMAGPYATVSRAPDVNLWPWRNDMVAIWNLSRMWYFTGNKDYAKKAHDILMQWATVQTGFAGRESMLDLGDYAYMFVGGADILRGTWPDWTDADTATVKAYFANVLIPASNPYGENMFGAANKGALALNALGLMAIFNDDTALLNRVVAQTRTLAHIGLRSSNDIGMLGDSLRDQGHAHGQLKSLVMLAEALWKQGIDVYADFDNRLLAAGEYFARVNELEPTPFLPFGTTDAYYTADNTNRGWNGWGGGNIVLNQIYNAYVNRKGMQAPFIAQRRQWMPVDSGSFVFLKDVDTSTATPPPALSIAATSSITSGFADADIGGAAPAGSATYADGTWTVKGGGAEIWGTSDSCHFAYRALTGDGAIIAKVESLQNTSPSAKAGVMMRTSLAQGAPRAWMAVTNRIQAEQNMQNLAVYGGNNYGNKVLPIASSTASYWVKLERIGNMITGYVSPDGTNWAATDVGRIDGPLPDTIYAGLVVASVANGTLNTSTFSNVQITGGDGGAPAAIPAAPATLLAEPGDGAVPLRWQQSFGATGYAVLRATSSGGPYTTIAANVAGGSYIDTSVANGTTYYYAITATNAAGTSANSPEDSATPVHPLVNVATGGTPNDSRNNAANAGNAFDRNSGTEWFYSGVMGWLQYDLGHAETVQRYTVVSSFDKIGRDPKDWQFLGSNDGVTWTTLDTQAGQAFANRFQQNSYTVASPGAYRWYRLNITSNNGDTGFTDLGEFGLYAARP</sequence>
<keyword evidence="2" id="KW-1185">Reference proteome</keyword>
<gene>
    <name evidence="1" type="ORF">QPK29_013385</name>
</gene>
<evidence type="ECO:0000313" key="2">
    <source>
        <dbReference type="Proteomes" id="UP001168096"/>
    </source>
</evidence>
<name>A0ACC7MFV3_9BURK</name>
<organism evidence="1 2">
    <name type="scientific">Massilia orientalis</name>
    <dbReference type="NCBI Taxonomy" id="3050128"/>
    <lineage>
        <taxon>Bacteria</taxon>
        <taxon>Pseudomonadati</taxon>
        <taxon>Pseudomonadota</taxon>
        <taxon>Betaproteobacteria</taxon>
        <taxon>Burkholderiales</taxon>
        <taxon>Oxalobacteraceae</taxon>
        <taxon>Telluria group</taxon>
        <taxon>Massilia</taxon>
    </lineage>
</organism>
<keyword evidence="1" id="KW-0456">Lyase</keyword>
<evidence type="ECO:0000313" key="1">
    <source>
        <dbReference type="EMBL" id="MFJ1468706.1"/>
    </source>
</evidence>
<dbReference type="EMBL" id="JASNRB020000007">
    <property type="protein sequence ID" value="MFJ1468706.1"/>
    <property type="molecule type" value="Genomic_DNA"/>
</dbReference>